<feature type="transmembrane region" description="Helical" evidence="7">
    <location>
        <begin position="62"/>
        <end position="81"/>
    </location>
</feature>
<dbReference type="InterPro" id="IPR035906">
    <property type="entry name" value="MetI-like_sf"/>
</dbReference>
<gene>
    <name evidence="9" type="ORF">P2G67_11405</name>
</gene>
<evidence type="ECO:0000259" key="8">
    <source>
        <dbReference type="PROSITE" id="PS50928"/>
    </source>
</evidence>
<evidence type="ECO:0000256" key="5">
    <source>
        <dbReference type="ARBA" id="ARBA00022989"/>
    </source>
</evidence>
<evidence type="ECO:0000256" key="4">
    <source>
        <dbReference type="ARBA" id="ARBA00022692"/>
    </source>
</evidence>
<reference evidence="9 10" key="1">
    <citation type="submission" date="2023-03" db="EMBL/GenBank/DDBJ databases">
        <title>Fodinicurvata sp. CAU 1616 isolated from sea sendiment.</title>
        <authorList>
            <person name="Kim W."/>
        </authorList>
    </citation>
    <scope>NUCLEOTIDE SEQUENCE [LARGE SCALE GENOMIC DNA]</scope>
    <source>
        <strain evidence="9 10">CAU 1616</strain>
    </source>
</reference>
<evidence type="ECO:0000256" key="7">
    <source>
        <dbReference type="RuleBase" id="RU363032"/>
    </source>
</evidence>
<dbReference type="PANTHER" id="PTHR30151:SF19">
    <property type="entry name" value="ABC TRANSPORTER PERMEASE"/>
    <property type="match status" value="1"/>
</dbReference>
<dbReference type="SUPFAM" id="SSF161098">
    <property type="entry name" value="MetI-like"/>
    <property type="match status" value="1"/>
</dbReference>
<comment type="similarity">
    <text evidence="7">Belongs to the binding-protein-dependent transport system permease family.</text>
</comment>
<feature type="transmembrane region" description="Helical" evidence="7">
    <location>
        <begin position="182"/>
        <end position="205"/>
    </location>
</feature>
<dbReference type="PANTHER" id="PTHR30151">
    <property type="entry name" value="ALKANE SULFONATE ABC TRANSPORTER-RELATED, MEMBRANE SUBUNIT"/>
    <property type="match status" value="1"/>
</dbReference>
<feature type="transmembrane region" description="Helical" evidence="7">
    <location>
        <begin position="217"/>
        <end position="238"/>
    </location>
</feature>
<evidence type="ECO:0000256" key="1">
    <source>
        <dbReference type="ARBA" id="ARBA00004651"/>
    </source>
</evidence>
<dbReference type="Gene3D" id="1.10.3720.10">
    <property type="entry name" value="MetI-like"/>
    <property type="match status" value="1"/>
</dbReference>
<dbReference type="Proteomes" id="UP001215503">
    <property type="component" value="Unassembled WGS sequence"/>
</dbReference>
<evidence type="ECO:0000256" key="6">
    <source>
        <dbReference type="ARBA" id="ARBA00023136"/>
    </source>
</evidence>
<feature type="domain" description="ABC transmembrane type-1" evidence="8">
    <location>
        <begin position="55"/>
        <end position="235"/>
    </location>
</feature>
<feature type="transmembrane region" description="Helical" evidence="7">
    <location>
        <begin position="121"/>
        <end position="140"/>
    </location>
</feature>
<dbReference type="CDD" id="cd06261">
    <property type="entry name" value="TM_PBP2"/>
    <property type="match status" value="1"/>
</dbReference>
<keyword evidence="6 7" id="KW-0472">Membrane</keyword>
<proteinExistence type="inferred from homology"/>
<dbReference type="Pfam" id="PF00528">
    <property type="entry name" value="BPD_transp_1"/>
    <property type="match status" value="1"/>
</dbReference>
<keyword evidence="5 7" id="KW-1133">Transmembrane helix</keyword>
<evidence type="ECO:0000313" key="9">
    <source>
        <dbReference type="EMBL" id="MDF2096585.1"/>
    </source>
</evidence>
<keyword evidence="4 7" id="KW-0812">Transmembrane</keyword>
<dbReference type="InterPro" id="IPR000515">
    <property type="entry name" value="MetI-like"/>
</dbReference>
<dbReference type="RefSeq" id="WP_275823159.1">
    <property type="nucleotide sequence ID" value="NZ_JARHUD010000006.1"/>
</dbReference>
<comment type="subcellular location">
    <subcellularLocation>
        <location evidence="1 7">Cell membrane</location>
        <topology evidence="1 7">Multi-pass membrane protein</topology>
    </subcellularLocation>
</comment>
<feature type="transmembrane region" description="Helical" evidence="7">
    <location>
        <begin position="93"/>
        <end position="115"/>
    </location>
</feature>
<sequence length="250" mass="27981">MPVWLIRLIVVFAAFGLLEIACRSGWIDAYTMPPPSLMLVYAWQVLASGRMTEDILLTLQNVGAAFVFAVVIGFLVGVLLHRWPRLRRAVDPLLASYYAVPVFIFYPLFIVIFGLNNWPLIAIGFLFAVVAMVINTLNGFDRVPRVFFKTARVQGFSRPAEVWFITLPAAAPYLFTGVKLCVAYAFIGVVAGEFILAGAGLGYEIAFAYNNFDNRTMYGLMVFLLVFVTVVNMALHVWERKLHARRSRGG</sequence>
<evidence type="ECO:0000256" key="2">
    <source>
        <dbReference type="ARBA" id="ARBA00022448"/>
    </source>
</evidence>
<comment type="caution">
    <text evidence="9">The sequence shown here is derived from an EMBL/GenBank/DDBJ whole genome shotgun (WGS) entry which is preliminary data.</text>
</comment>
<keyword evidence="2 7" id="KW-0813">Transport</keyword>
<keyword evidence="10" id="KW-1185">Reference proteome</keyword>
<evidence type="ECO:0000313" key="10">
    <source>
        <dbReference type="Proteomes" id="UP001215503"/>
    </source>
</evidence>
<name>A0ABT5YNP5_9PROT</name>
<evidence type="ECO:0000256" key="3">
    <source>
        <dbReference type="ARBA" id="ARBA00022475"/>
    </source>
</evidence>
<dbReference type="EMBL" id="JARHUD010000006">
    <property type="protein sequence ID" value="MDF2096585.1"/>
    <property type="molecule type" value="Genomic_DNA"/>
</dbReference>
<keyword evidence="3" id="KW-1003">Cell membrane</keyword>
<dbReference type="PROSITE" id="PS50928">
    <property type="entry name" value="ABC_TM1"/>
    <property type="match status" value="1"/>
</dbReference>
<organism evidence="9 10">
    <name type="scientific">Aquibaculum arenosum</name>
    <dbReference type="NCBI Taxonomy" id="3032591"/>
    <lineage>
        <taxon>Bacteria</taxon>
        <taxon>Pseudomonadati</taxon>
        <taxon>Pseudomonadota</taxon>
        <taxon>Alphaproteobacteria</taxon>
        <taxon>Rhodospirillales</taxon>
        <taxon>Rhodovibrionaceae</taxon>
        <taxon>Aquibaculum</taxon>
    </lineage>
</organism>
<protein>
    <submittedName>
        <fullName evidence="9">ABC transporter permease</fullName>
    </submittedName>
</protein>
<accession>A0ABT5YNP5</accession>